<keyword evidence="3" id="KW-1185">Reference proteome</keyword>
<dbReference type="Pfam" id="PF20136">
    <property type="entry name" value="DUF6526"/>
    <property type="match status" value="1"/>
</dbReference>
<dbReference type="EMBL" id="JAACJS010000015">
    <property type="protein sequence ID" value="NCI50984.1"/>
    <property type="molecule type" value="Genomic_DNA"/>
</dbReference>
<evidence type="ECO:0000313" key="3">
    <source>
        <dbReference type="Proteomes" id="UP000753802"/>
    </source>
</evidence>
<dbReference type="RefSeq" id="WP_161819286.1">
    <property type="nucleotide sequence ID" value="NZ_JAACJS010000015.1"/>
</dbReference>
<feature type="transmembrane region" description="Helical" evidence="1">
    <location>
        <begin position="42"/>
        <end position="62"/>
    </location>
</feature>
<proteinExistence type="predicted"/>
<organism evidence="2 3">
    <name type="scientific">Sediminibacterium roseum</name>
    <dbReference type="NCBI Taxonomy" id="1978412"/>
    <lineage>
        <taxon>Bacteria</taxon>
        <taxon>Pseudomonadati</taxon>
        <taxon>Bacteroidota</taxon>
        <taxon>Chitinophagia</taxon>
        <taxon>Chitinophagales</taxon>
        <taxon>Chitinophagaceae</taxon>
        <taxon>Sediminibacterium</taxon>
    </lineage>
</organism>
<protein>
    <submittedName>
        <fullName evidence="2">Uncharacterized protein</fullName>
    </submittedName>
</protein>
<gene>
    <name evidence="2" type="ORF">GWC95_13705</name>
</gene>
<sequence>MKQQNYKNHVRYYPLHHFVFLPLMGFLVVLGVWKAFVDEPDRLAWILFSIVCFCILFLAIMLRQHYALGNQDRIVRLEFRLRYFELFGKNTQEIEKKLSFSQIAALRFCDDEEFKILLDRALKEGISGDEIKRSIRNWVGDYMRL</sequence>
<dbReference type="Proteomes" id="UP000753802">
    <property type="component" value="Unassembled WGS sequence"/>
</dbReference>
<dbReference type="InterPro" id="IPR045385">
    <property type="entry name" value="DUF6526"/>
</dbReference>
<reference evidence="2 3" key="1">
    <citation type="submission" date="2020-01" db="EMBL/GenBank/DDBJ databases">
        <title>Genome analysis.</title>
        <authorList>
            <person name="Wu S."/>
            <person name="Wang G."/>
        </authorList>
    </citation>
    <scope>NUCLEOTIDE SEQUENCE [LARGE SCALE GENOMIC DNA]</scope>
    <source>
        <strain evidence="2 3">SYL130</strain>
    </source>
</reference>
<keyword evidence="1" id="KW-0472">Membrane</keyword>
<evidence type="ECO:0000256" key="1">
    <source>
        <dbReference type="SAM" id="Phobius"/>
    </source>
</evidence>
<name>A0ABW9ZV14_9BACT</name>
<accession>A0ABW9ZV14</accession>
<feature type="transmembrane region" description="Helical" evidence="1">
    <location>
        <begin position="12"/>
        <end position="36"/>
    </location>
</feature>
<evidence type="ECO:0000313" key="2">
    <source>
        <dbReference type="EMBL" id="NCI50984.1"/>
    </source>
</evidence>
<keyword evidence="1" id="KW-0812">Transmembrane</keyword>
<keyword evidence="1" id="KW-1133">Transmembrane helix</keyword>
<comment type="caution">
    <text evidence="2">The sequence shown here is derived from an EMBL/GenBank/DDBJ whole genome shotgun (WGS) entry which is preliminary data.</text>
</comment>